<keyword evidence="1" id="KW-1133">Transmembrane helix</keyword>
<dbReference type="AlphaFoldDB" id="A0A0G0IIP1"/>
<dbReference type="Proteomes" id="UP000034231">
    <property type="component" value="Unassembled WGS sequence"/>
</dbReference>
<accession>A0A0G0IIP1</accession>
<comment type="caution">
    <text evidence="2">The sequence shown here is derived from an EMBL/GenBank/DDBJ whole genome shotgun (WGS) entry which is preliminary data.</text>
</comment>
<reference evidence="2 3" key="1">
    <citation type="journal article" date="2015" name="Nature">
        <title>rRNA introns, odd ribosomes, and small enigmatic genomes across a large radiation of phyla.</title>
        <authorList>
            <person name="Brown C.T."/>
            <person name="Hug L.A."/>
            <person name="Thomas B.C."/>
            <person name="Sharon I."/>
            <person name="Castelle C.J."/>
            <person name="Singh A."/>
            <person name="Wilkins M.J."/>
            <person name="Williams K.H."/>
            <person name="Banfield J.F."/>
        </authorList>
    </citation>
    <scope>NUCLEOTIDE SEQUENCE [LARGE SCALE GENOMIC DNA]</scope>
</reference>
<feature type="transmembrane region" description="Helical" evidence="1">
    <location>
        <begin position="21"/>
        <end position="40"/>
    </location>
</feature>
<evidence type="ECO:0000256" key="1">
    <source>
        <dbReference type="SAM" id="Phobius"/>
    </source>
</evidence>
<sequence length="41" mass="4761">MYKKYNFEPKNLSLTSGGLKQVLEGLTPFLIIAATFIWLWK</sequence>
<proteinExistence type="predicted"/>
<keyword evidence="1" id="KW-0812">Transmembrane</keyword>
<keyword evidence="1" id="KW-0472">Membrane</keyword>
<dbReference type="EMBL" id="LBTX01000001">
    <property type="protein sequence ID" value="KKQ50880.1"/>
    <property type="molecule type" value="Genomic_DNA"/>
</dbReference>
<name>A0A0G0IIP1_9BACT</name>
<evidence type="ECO:0000313" key="3">
    <source>
        <dbReference type="Proteomes" id="UP000034231"/>
    </source>
</evidence>
<protein>
    <submittedName>
        <fullName evidence="2">Uncharacterized protein</fullName>
    </submittedName>
</protein>
<organism evidence="2 3">
    <name type="scientific">Candidatus Shapirobacteria bacterium GW2011_GWE1_38_10</name>
    <dbReference type="NCBI Taxonomy" id="1618488"/>
    <lineage>
        <taxon>Bacteria</taxon>
        <taxon>Candidatus Shapironibacteriota</taxon>
    </lineage>
</organism>
<gene>
    <name evidence="2" type="ORF">US68_C0001G0079</name>
</gene>
<evidence type="ECO:0000313" key="2">
    <source>
        <dbReference type="EMBL" id="KKQ50880.1"/>
    </source>
</evidence>